<sequence>MLAEAKLAVDIDDQSDLTSKGWNVENAALVTRPAGEHVSSDILISSPDEHPKQLLTNSKHGYDYVKSNDAFEANSEVGVDDKSSQSGEAKPEVDINNESDSTSRRSNAENASLVSREIIRQQEKAFHRTFLYLLLMNN</sequence>
<feature type="region of interest" description="Disordered" evidence="1">
    <location>
        <begin position="74"/>
        <end position="112"/>
    </location>
</feature>
<protein>
    <submittedName>
        <fullName evidence="2">Uncharacterized protein</fullName>
    </submittedName>
</protein>
<feature type="compositionally biased region" description="Basic and acidic residues" evidence="1">
    <location>
        <begin position="79"/>
        <end position="93"/>
    </location>
</feature>
<name>A0AAE0CWF1_9ROSI</name>
<comment type="caution">
    <text evidence="2">The sequence shown here is derived from an EMBL/GenBank/DDBJ whole genome shotgun (WGS) entry which is preliminary data.</text>
</comment>
<feature type="region of interest" description="Disordered" evidence="1">
    <location>
        <begin position="34"/>
        <end position="55"/>
    </location>
</feature>
<gene>
    <name evidence="2" type="ORF">Ddye_003882</name>
</gene>
<evidence type="ECO:0000313" key="2">
    <source>
        <dbReference type="EMBL" id="KAK2665308.1"/>
    </source>
</evidence>
<evidence type="ECO:0000313" key="3">
    <source>
        <dbReference type="Proteomes" id="UP001280121"/>
    </source>
</evidence>
<reference evidence="2" key="1">
    <citation type="journal article" date="2023" name="Plant J.">
        <title>Genome sequences and population genomics provide insights into the demographic history, inbreeding, and mutation load of two 'living fossil' tree species of Dipteronia.</title>
        <authorList>
            <person name="Feng Y."/>
            <person name="Comes H.P."/>
            <person name="Chen J."/>
            <person name="Zhu S."/>
            <person name="Lu R."/>
            <person name="Zhang X."/>
            <person name="Li P."/>
            <person name="Qiu J."/>
            <person name="Olsen K.M."/>
            <person name="Qiu Y."/>
        </authorList>
    </citation>
    <scope>NUCLEOTIDE SEQUENCE</scope>
    <source>
        <strain evidence="2">KIB01</strain>
    </source>
</reference>
<keyword evidence="3" id="KW-1185">Reference proteome</keyword>
<dbReference type="Proteomes" id="UP001280121">
    <property type="component" value="Unassembled WGS sequence"/>
</dbReference>
<accession>A0AAE0CWF1</accession>
<evidence type="ECO:0000256" key="1">
    <source>
        <dbReference type="SAM" id="MobiDB-lite"/>
    </source>
</evidence>
<organism evidence="2 3">
    <name type="scientific">Dipteronia dyeriana</name>
    <dbReference type="NCBI Taxonomy" id="168575"/>
    <lineage>
        <taxon>Eukaryota</taxon>
        <taxon>Viridiplantae</taxon>
        <taxon>Streptophyta</taxon>
        <taxon>Embryophyta</taxon>
        <taxon>Tracheophyta</taxon>
        <taxon>Spermatophyta</taxon>
        <taxon>Magnoliopsida</taxon>
        <taxon>eudicotyledons</taxon>
        <taxon>Gunneridae</taxon>
        <taxon>Pentapetalae</taxon>
        <taxon>rosids</taxon>
        <taxon>malvids</taxon>
        <taxon>Sapindales</taxon>
        <taxon>Sapindaceae</taxon>
        <taxon>Hippocastanoideae</taxon>
        <taxon>Acereae</taxon>
        <taxon>Dipteronia</taxon>
    </lineage>
</organism>
<dbReference type="EMBL" id="JANJYI010000001">
    <property type="protein sequence ID" value="KAK2665308.1"/>
    <property type="molecule type" value="Genomic_DNA"/>
</dbReference>
<proteinExistence type="predicted"/>
<dbReference type="AlphaFoldDB" id="A0AAE0CWF1"/>